<sequence>MDPTQYQFDPFLSIDNLPSWPIMDQTLFQNTKSPADSDAFVGSWSQLGTINPSPTEEDYFDFNLISPSSLEGDWTALPTYPSSTIPSTPSLSASHSPSMTSVSSETDDAPPFPPPTKRRRGRPRSTLPKPSNACKPSPTCSGRTPHKYVEQKYRHSVTAAFQNLQNVVFPQLDDRDRTGFGRLSPTKTAILIQAREYIQQLERQNARLQETVEELKDAMP</sequence>
<feature type="coiled-coil region" evidence="1">
    <location>
        <begin position="191"/>
        <end position="218"/>
    </location>
</feature>
<proteinExistence type="predicted"/>
<dbReference type="GeneID" id="54423822"/>
<reference evidence="6" key="3">
    <citation type="submission" date="2025-04" db="UniProtKB">
        <authorList>
            <consortium name="RefSeq"/>
        </authorList>
    </citation>
    <scope>IDENTIFICATION</scope>
    <source>
        <strain evidence="6">CBS 781.70</strain>
    </source>
</reference>
<evidence type="ECO:0000313" key="5">
    <source>
        <dbReference type="Proteomes" id="UP000504638"/>
    </source>
</evidence>
<reference evidence="6" key="2">
    <citation type="submission" date="2020-04" db="EMBL/GenBank/DDBJ databases">
        <authorList>
            <consortium name="NCBI Genome Project"/>
        </authorList>
    </citation>
    <scope>NUCLEOTIDE SEQUENCE</scope>
    <source>
        <strain evidence="6">CBS 781.70</strain>
    </source>
</reference>
<evidence type="ECO:0000313" key="4">
    <source>
        <dbReference type="EMBL" id="KAF1811126.1"/>
    </source>
</evidence>
<dbReference type="InterPro" id="IPR036638">
    <property type="entry name" value="HLH_DNA-bd_sf"/>
</dbReference>
<dbReference type="EMBL" id="ML975163">
    <property type="protein sequence ID" value="KAF1811126.1"/>
    <property type="molecule type" value="Genomic_DNA"/>
</dbReference>
<dbReference type="Gene3D" id="4.10.280.10">
    <property type="entry name" value="Helix-loop-helix DNA-binding domain"/>
    <property type="match status" value="1"/>
</dbReference>
<dbReference type="InterPro" id="IPR052099">
    <property type="entry name" value="Regulatory_TF_Diverse"/>
</dbReference>
<evidence type="ECO:0000259" key="3">
    <source>
        <dbReference type="PROSITE" id="PS50888"/>
    </source>
</evidence>
<name>A0A6G1FZM3_9PEZI</name>
<dbReference type="PANTHER" id="PTHR47336:SF2">
    <property type="entry name" value="TRANSCRIPTION FACTOR HMS1-RELATED"/>
    <property type="match status" value="1"/>
</dbReference>
<dbReference type="PROSITE" id="PS50888">
    <property type="entry name" value="BHLH"/>
    <property type="match status" value="1"/>
</dbReference>
<gene>
    <name evidence="4 6" type="ORF">P152DRAFT_79648</name>
</gene>
<feature type="region of interest" description="Disordered" evidence="2">
    <location>
        <begin position="85"/>
        <end position="145"/>
    </location>
</feature>
<evidence type="ECO:0000256" key="1">
    <source>
        <dbReference type="SAM" id="Coils"/>
    </source>
</evidence>
<dbReference type="Proteomes" id="UP000504638">
    <property type="component" value="Unplaced"/>
</dbReference>
<dbReference type="SUPFAM" id="SSF47459">
    <property type="entry name" value="HLH, helix-loop-helix DNA-binding domain"/>
    <property type="match status" value="1"/>
</dbReference>
<organism evidence="4">
    <name type="scientific">Eremomyces bilateralis CBS 781.70</name>
    <dbReference type="NCBI Taxonomy" id="1392243"/>
    <lineage>
        <taxon>Eukaryota</taxon>
        <taxon>Fungi</taxon>
        <taxon>Dikarya</taxon>
        <taxon>Ascomycota</taxon>
        <taxon>Pezizomycotina</taxon>
        <taxon>Dothideomycetes</taxon>
        <taxon>Dothideomycetes incertae sedis</taxon>
        <taxon>Eremomycetales</taxon>
        <taxon>Eremomycetaceae</taxon>
        <taxon>Eremomyces</taxon>
    </lineage>
</organism>
<keyword evidence="1" id="KW-0175">Coiled coil</keyword>
<reference evidence="4 6" key="1">
    <citation type="submission" date="2020-01" db="EMBL/GenBank/DDBJ databases">
        <authorList>
            <consortium name="DOE Joint Genome Institute"/>
            <person name="Haridas S."/>
            <person name="Albert R."/>
            <person name="Binder M."/>
            <person name="Bloem J."/>
            <person name="Labutti K."/>
            <person name="Salamov A."/>
            <person name="Andreopoulos B."/>
            <person name="Baker S.E."/>
            <person name="Barry K."/>
            <person name="Bills G."/>
            <person name="Bluhm B.H."/>
            <person name="Cannon C."/>
            <person name="Castanera R."/>
            <person name="Culley D.E."/>
            <person name="Daum C."/>
            <person name="Ezra D."/>
            <person name="Gonzalez J.B."/>
            <person name="Henrissat B."/>
            <person name="Kuo A."/>
            <person name="Liang C."/>
            <person name="Lipzen A."/>
            <person name="Lutzoni F."/>
            <person name="Magnuson J."/>
            <person name="Mondo S."/>
            <person name="Nolan M."/>
            <person name="Ohm R."/>
            <person name="Pangilinan J."/>
            <person name="Park H.-J."/>
            <person name="Ramirez L."/>
            <person name="Alfaro M."/>
            <person name="Sun H."/>
            <person name="Tritt A."/>
            <person name="Yoshinaga Y."/>
            <person name="Zwiers L.-H."/>
            <person name="Turgeon B.G."/>
            <person name="Goodwin S.B."/>
            <person name="Spatafora J.W."/>
            <person name="Crous P.W."/>
            <person name="Grigoriev I.V."/>
        </authorList>
    </citation>
    <scope>NUCLEOTIDE SEQUENCE</scope>
    <source>
        <strain evidence="4 6">CBS 781.70</strain>
    </source>
</reference>
<feature type="domain" description="BHLH" evidence="3">
    <location>
        <begin position="141"/>
        <end position="201"/>
    </location>
</feature>
<dbReference type="InterPro" id="IPR011598">
    <property type="entry name" value="bHLH_dom"/>
</dbReference>
<protein>
    <recommendedName>
        <fullName evidence="3">BHLH domain-containing protein</fullName>
    </recommendedName>
</protein>
<evidence type="ECO:0000313" key="6">
    <source>
        <dbReference type="RefSeq" id="XP_033532757.1"/>
    </source>
</evidence>
<dbReference type="AlphaFoldDB" id="A0A6G1FZM3"/>
<keyword evidence="5" id="KW-1185">Reference proteome</keyword>
<dbReference type="RefSeq" id="XP_033532757.1">
    <property type="nucleotide sequence ID" value="XM_033683252.1"/>
</dbReference>
<feature type="compositionally biased region" description="Low complexity" evidence="2">
    <location>
        <begin position="85"/>
        <end position="101"/>
    </location>
</feature>
<dbReference type="Pfam" id="PF00010">
    <property type="entry name" value="HLH"/>
    <property type="match status" value="1"/>
</dbReference>
<dbReference type="PANTHER" id="PTHR47336">
    <property type="entry name" value="TRANSCRIPTION FACTOR HMS1-RELATED"/>
    <property type="match status" value="1"/>
</dbReference>
<accession>A0A6G1FZM3</accession>
<evidence type="ECO:0000256" key="2">
    <source>
        <dbReference type="SAM" id="MobiDB-lite"/>
    </source>
</evidence>
<dbReference type="GO" id="GO:0046983">
    <property type="term" value="F:protein dimerization activity"/>
    <property type="evidence" value="ECO:0007669"/>
    <property type="project" value="InterPro"/>
</dbReference>